<accession>A0A7S2CII6</accession>
<dbReference type="EMBL" id="HBGQ01037386">
    <property type="protein sequence ID" value="CAD9426979.1"/>
    <property type="molecule type" value="Transcribed_RNA"/>
</dbReference>
<evidence type="ECO:0000313" key="2">
    <source>
        <dbReference type="EMBL" id="CAD9426979.1"/>
    </source>
</evidence>
<feature type="transmembrane region" description="Helical" evidence="1">
    <location>
        <begin position="247"/>
        <end position="265"/>
    </location>
</feature>
<dbReference type="AlphaFoldDB" id="A0A7S2CII6"/>
<evidence type="ECO:0000256" key="1">
    <source>
        <dbReference type="SAM" id="Phobius"/>
    </source>
</evidence>
<protein>
    <recommendedName>
        <fullName evidence="3">F5/8 type C domain-containing protein</fullName>
    </recommendedName>
</protein>
<keyword evidence="1" id="KW-1133">Transmembrane helix</keyword>
<evidence type="ECO:0008006" key="3">
    <source>
        <dbReference type="Google" id="ProtNLM"/>
    </source>
</evidence>
<name>A0A7S2CII6_9DINO</name>
<sequence length="329" mass="36371">MFSLTPGEQFYAYASINQAGGEMRELTYVPLPVKPSSSFRMYRFTPTRMRSSSATAVHISELKFRQQGPPGSIINTRRAVASNPGGQNPASHGPEMAVDGKHETKWLDLNKGALVVEFPRALYKSVVLDEFCFTTGNDCEDRDPVQWRLDGSMTGAEWTPLHVQSHYFDTPRERRAQTPWFPFNTSDTVQEEETVPGSDEDTMPCLVTRATFEAQLRGVTSLSWQDFCAAIAPGPDFADRTLPGSHLLGILISLSAFSLNLLIWCQLTMLGTHHSPILGLVATLVYGFTLRTLLASGVTLGNRPAPSIGATALGRPWPWARRRKGLKQD</sequence>
<gene>
    <name evidence="2" type="ORF">AAND1436_LOCUS18412</name>
</gene>
<keyword evidence="1" id="KW-0472">Membrane</keyword>
<keyword evidence="1" id="KW-0812">Transmembrane</keyword>
<reference evidence="2" key="1">
    <citation type="submission" date="2021-01" db="EMBL/GenBank/DDBJ databases">
        <authorList>
            <person name="Corre E."/>
            <person name="Pelletier E."/>
            <person name="Niang G."/>
            <person name="Scheremetjew M."/>
            <person name="Finn R."/>
            <person name="Kale V."/>
            <person name="Holt S."/>
            <person name="Cochrane G."/>
            <person name="Meng A."/>
            <person name="Brown T."/>
            <person name="Cohen L."/>
        </authorList>
    </citation>
    <scope>NUCLEOTIDE SEQUENCE</scope>
    <source>
        <strain evidence="2">CCMP2222</strain>
    </source>
</reference>
<proteinExistence type="predicted"/>
<organism evidence="2">
    <name type="scientific">Alexandrium andersonii</name>
    <dbReference type="NCBI Taxonomy" id="327968"/>
    <lineage>
        <taxon>Eukaryota</taxon>
        <taxon>Sar</taxon>
        <taxon>Alveolata</taxon>
        <taxon>Dinophyceae</taxon>
        <taxon>Gonyaulacales</taxon>
        <taxon>Pyrocystaceae</taxon>
        <taxon>Alexandrium</taxon>
    </lineage>
</organism>
<feature type="transmembrane region" description="Helical" evidence="1">
    <location>
        <begin position="277"/>
        <end position="294"/>
    </location>
</feature>